<protein>
    <submittedName>
        <fullName evidence="1">Uncharacterized protein</fullName>
    </submittedName>
</protein>
<name>A0A6J5NBT6_9CAUD</name>
<organism evidence="1">
    <name type="scientific">uncultured Caudovirales phage</name>
    <dbReference type="NCBI Taxonomy" id="2100421"/>
    <lineage>
        <taxon>Viruses</taxon>
        <taxon>Duplodnaviria</taxon>
        <taxon>Heunggongvirae</taxon>
        <taxon>Uroviricota</taxon>
        <taxon>Caudoviricetes</taxon>
        <taxon>Peduoviridae</taxon>
        <taxon>Maltschvirus</taxon>
        <taxon>Maltschvirus maltsch</taxon>
    </lineage>
</organism>
<accession>A0A6J5NBT6</accession>
<proteinExistence type="predicted"/>
<gene>
    <name evidence="1" type="ORF">UFOVP655_70</name>
</gene>
<evidence type="ECO:0000313" key="1">
    <source>
        <dbReference type="EMBL" id="CAB4156569.1"/>
    </source>
</evidence>
<dbReference type="EMBL" id="LR796637">
    <property type="protein sequence ID" value="CAB4156569.1"/>
    <property type="molecule type" value="Genomic_DNA"/>
</dbReference>
<reference evidence="1" key="1">
    <citation type="submission" date="2020-04" db="EMBL/GenBank/DDBJ databases">
        <authorList>
            <person name="Chiriac C."/>
            <person name="Salcher M."/>
            <person name="Ghai R."/>
            <person name="Kavagutti S V."/>
        </authorList>
    </citation>
    <scope>NUCLEOTIDE SEQUENCE</scope>
</reference>
<sequence>MKPRLDFLKNPERRFLFELAEKLGRSVAELLYGSPAHRPLTSMELTEWTALWTLKAKEQEKAERKAKARR</sequence>